<reference evidence="2" key="1">
    <citation type="journal article" date="2020" name="New Phytol.">
        <title>Comparative genomics reveals dynamic genome evolution in host specialist ectomycorrhizal fungi.</title>
        <authorList>
            <person name="Lofgren L.A."/>
            <person name="Nguyen N.H."/>
            <person name="Vilgalys R."/>
            <person name="Ruytinx J."/>
            <person name="Liao H.L."/>
            <person name="Branco S."/>
            <person name="Kuo A."/>
            <person name="LaButti K."/>
            <person name="Lipzen A."/>
            <person name="Andreopoulos W."/>
            <person name="Pangilinan J."/>
            <person name="Riley R."/>
            <person name="Hundley H."/>
            <person name="Na H."/>
            <person name="Barry K."/>
            <person name="Grigoriev I.V."/>
            <person name="Stajich J.E."/>
            <person name="Kennedy P.G."/>
        </authorList>
    </citation>
    <scope>NUCLEOTIDE SEQUENCE</scope>
    <source>
        <strain evidence="2">FC423</strain>
    </source>
</reference>
<proteinExistence type="predicted"/>
<dbReference type="GeneID" id="64696259"/>
<organism evidence="2 3">
    <name type="scientific">Suillus discolor</name>
    <dbReference type="NCBI Taxonomy" id="1912936"/>
    <lineage>
        <taxon>Eukaryota</taxon>
        <taxon>Fungi</taxon>
        <taxon>Dikarya</taxon>
        <taxon>Basidiomycota</taxon>
        <taxon>Agaricomycotina</taxon>
        <taxon>Agaricomycetes</taxon>
        <taxon>Agaricomycetidae</taxon>
        <taxon>Boletales</taxon>
        <taxon>Suillineae</taxon>
        <taxon>Suillaceae</taxon>
        <taxon>Suillus</taxon>
    </lineage>
</organism>
<comment type="caution">
    <text evidence="2">The sequence shown here is derived from an EMBL/GenBank/DDBJ whole genome shotgun (WGS) entry which is preliminary data.</text>
</comment>
<dbReference type="RefSeq" id="XP_041289448.1">
    <property type="nucleotide sequence ID" value="XM_041434000.1"/>
</dbReference>
<evidence type="ECO:0000313" key="2">
    <source>
        <dbReference type="EMBL" id="KAG2100188.1"/>
    </source>
</evidence>
<accession>A0A9P7JQH7</accession>
<evidence type="ECO:0000256" key="1">
    <source>
        <dbReference type="SAM" id="MobiDB-lite"/>
    </source>
</evidence>
<keyword evidence="3" id="KW-1185">Reference proteome</keyword>
<protein>
    <submittedName>
        <fullName evidence="2">Uncharacterized protein</fullName>
    </submittedName>
</protein>
<name>A0A9P7JQH7_9AGAM</name>
<dbReference type="EMBL" id="JABBWM010000055">
    <property type="protein sequence ID" value="KAG2100188.1"/>
    <property type="molecule type" value="Genomic_DNA"/>
</dbReference>
<dbReference type="AlphaFoldDB" id="A0A9P7JQH7"/>
<gene>
    <name evidence="2" type="ORF">F5147DRAFT_655630</name>
</gene>
<dbReference type="Proteomes" id="UP000823399">
    <property type="component" value="Unassembled WGS sequence"/>
</dbReference>
<feature type="region of interest" description="Disordered" evidence="1">
    <location>
        <begin position="219"/>
        <end position="239"/>
    </location>
</feature>
<sequence length="314" mass="34211">MCDRVGLHAQGWAHHVFGLRKRQIGPAHMQMVSETETDGPSPVVFGLGKGDGWAQSRFGLRKGCGRAQLPMDLGEKWAQPPHIGSLASDPVLAKECPENGDGWVQHTHPSLSTAHALSTHSKTKHITHIVCARGTAADGLRALPTRDSDDVPMICLPSTSDILFPDKPIALAMCYWARIVSLVRSGLRLVAVAEAGANLMYGLAQGILIRRGRTDPAHTNSISPVHAYPEGPNRPSKQVPEEPSWLFWTQSQRLFWTEYKFSVRIRLKLDCMAAGVKKEPMSSVSGKQACIAFGSHEGLGIVGLEHKRAVLDSK</sequence>
<evidence type="ECO:0000313" key="3">
    <source>
        <dbReference type="Proteomes" id="UP000823399"/>
    </source>
</evidence>